<name>A0ABU7C415_9TELE</name>
<dbReference type="EMBL" id="JAHUTI010079223">
    <property type="protein sequence ID" value="MED6257467.1"/>
    <property type="molecule type" value="Genomic_DNA"/>
</dbReference>
<gene>
    <name evidence="1" type="ORF">ATANTOWER_024202</name>
</gene>
<keyword evidence="2" id="KW-1185">Reference proteome</keyword>
<evidence type="ECO:0000313" key="2">
    <source>
        <dbReference type="Proteomes" id="UP001345963"/>
    </source>
</evidence>
<comment type="caution">
    <text evidence="1">The sequence shown here is derived from an EMBL/GenBank/DDBJ whole genome shotgun (WGS) entry which is preliminary data.</text>
</comment>
<organism evidence="1 2">
    <name type="scientific">Ataeniobius toweri</name>
    <dbReference type="NCBI Taxonomy" id="208326"/>
    <lineage>
        <taxon>Eukaryota</taxon>
        <taxon>Metazoa</taxon>
        <taxon>Chordata</taxon>
        <taxon>Craniata</taxon>
        <taxon>Vertebrata</taxon>
        <taxon>Euteleostomi</taxon>
        <taxon>Actinopterygii</taxon>
        <taxon>Neopterygii</taxon>
        <taxon>Teleostei</taxon>
        <taxon>Neoteleostei</taxon>
        <taxon>Acanthomorphata</taxon>
        <taxon>Ovalentaria</taxon>
        <taxon>Atherinomorphae</taxon>
        <taxon>Cyprinodontiformes</taxon>
        <taxon>Goodeidae</taxon>
        <taxon>Ataeniobius</taxon>
    </lineage>
</organism>
<sequence length="110" mass="11943">MLWGCSSSSGASCQSFMERPVDRKIGHFWKEQLEGAIDRRAGSDSSRTATYNQGDTRTVAEILGCSLGSAKRALISRAAKRPIITLEDTQVTKSVDTVTNIHSLHLPAAH</sequence>
<dbReference type="Proteomes" id="UP001345963">
    <property type="component" value="Unassembled WGS sequence"/>
</dbReference>
<evidence type="ECO:0000313" key="1">
    <source>
        <dbReference type="EMBL" id="MED6257467.1"/>
    </source>
</evidence>
<protein>
    <submittedName>
        <fullName evidence="1">Uncharacterized protein</fullName>
    </submittedName>
</protein>
<proteinExistence type="predicted"/>
<reference evidence="1 2" key="1">
    <citation type="submission" date="2021-07" db="EMBL/GenBank/DDBJ databases">
        <authorList>
            <person name="Palmer J.M."/>
        </authorList>
    </citation>
    <scope>NUCLEOTIDE SEQUENCE [LARGE SCALE GENOMIC DNA]</scope>
    <source>
        <strain evidence="1 2">AT_MEX2019</strain>
        <tissue evidence="1">Muscle</tissue>
    </source>
</reference>
<accession>A0ABU7C415</accession>